<organism evidence="1 2">
    <name type="scientific">Halorubrum vacuolatum</name>
    <name type="common">Natronobacterium vacuolatum</name>
    <dbReference type="NCBI Taxonomy" id="63740"/>
    <lineage>
        <taxon>Archaea</taxon>
        <taxon>Methanobacteriati</taxon>
        <taxon>Methanobacteriota</taxon>
        <taxon>Stenosarchaea group</taxon>
        <taxon>Halobacteria</taxon>
        <taxon>Halobacteriales</taxon>
        <taxon>Haloferacaceae</taxon>
        <taxon>Halorubrum</taxon>
    </lineage>
</organism>
<dbReference type="RefSeq" id="WP_089384942.1">
    <property type="nucleotide sequence ID" value="NZ_FZNQ01000009.1"/>
</dbReference>
<reference evidence="1 2" key="1">
    <citation type="submission" date="2017-06" db="EMBL/GenBank/DDBJ databases">
        <authorList>
            <person name="Kim H.J."/>
            <person name="Triplett B.A."/>
        </authorList>
    </citation>
    <scope>NUCLEOTIDE SEQUENCE [LARGE SCALE GENOMIC DNA]</scope>
    <source>
        <strain evidence="1 2">DSM 8800</strain>
    </source>
</reference>
<protein>
    <submittedName>
        <fullName evidence="1">Uncharacterized protein</fullName>
    </submittedName>
</protein>
<dbReference type="EMBL" id="FZNQ01000009">
    <property type="protein sequence ID" value="SNR49164.1"/>
    <property type="molecule type" value="Genomic_DNA"/>
</dbReference>
<evidence type="ECO:0000313" key="1">
    <source>
        <dbReference type="EMBL" id="SNR49164.1"/>
    </source>
</evidence>
<proteinExistence type="predicted"/>
<accession>A0A238WSF0</accession>
<gene>
    <name evidence="1" type="ORF">SAMN06264855_109119</name>
</gene>
<evidence type="ECO:0000313" key="2">
    <source>
        <dbReference type="Proteomes" id="UP000198397"/>
    </source>
</evidence>
<name>A0A238WSF0_HALVU</name>
<dbReference type="Proteomes" id="UP000198397">
    <property type="component" value="Unassembled WGS sequence"/>
</dbReference>
<dbReference type="AlphaFoldDB" id="A0A238WSF0"/>
<sequence length="106" mass="11603">MVSTKPAHGGAQTTELTIDLIAEGIHRPGDPEHVEATITLDANRTLQVELETGEAYADWRVDARIVNRSLEATYAVRDGSGVDGDLPHWVTDALEIVGDRLEIDQR</sequence>
<dbReference type="OrthoDB" id="324441at2157"/>
<keyword evidence="2" id="KW-1185">Reference proteome</keyword>